<gene>
    <name evidence="1" type="ORF">PM001_LOCUS28160</name>
</gene>
<reference evidence="1" key="1">
    <citation type="submission" date="2024-01" db="EMBL/GenBank/DDBJ databases">
        <authorList>
            <person name="Webb A."/>
        </authorList>
    </citation>
    <scope>NUCLEOTIDE SEQUENCE</scope>
    <source>
        <strain evidence="1">Pm1</strain>
    </source>
</reference>
<accession>A0AAV1V8A8</accession>
<name>A0AAV1V8A8_9STRA</name>
<proteinExistence type="predicted"/>
<dbReference type="Proteomes" id="UP001162060">
    <property type="component" value="Unassembled WGS sequence"/>
</dbReference>
<dbReference type="EMBL" id="CAKLBY020000286">
    <property type="protein sequence ID" value="CAK7943010.1"/>
    <property type="molecule type" value="Genomic_DNA"/>
</dbReference>
<evidence type="ECO:0000313" key="1">
    <source>
        <dbReference type="EMBL" id="CAK7943010.1"/>
    </source>
</evidence>
<evidence type="ECO:0000313" key="2">
    <source>
        <dbReference type="Proteomes" id="UP001162060"/>
    </source>
</evidence>
<protein>
    <submittedName>
        <fullName evidence="1">Uncharacterized protein</fullName>
    </submittedName>
</protein>
<comment type="caution">
    <text evidence="1">The sequence shown here is derived from an EMBL/GenBank/DDBJ whole genome shotgun (WGS) entry which is preliminary data.</text>
</comment>
<organism evidence="1 2">
    <name type="scientific">Peronospora matthiolae</name>
    <dbReference type="NCBI Taxonomy" id="2874970"/>
    <lineage>
        <taxon>Eukaryota</taxon>
        <taxon>Sar</taxon>
        <taxon>Stramenopiles</taxon>
        <taxon>Oomycota</taxon>
        <taxon>Peronosporomycetes</taxon>
        <taxon>Peronosporales</taxon>
        <taxon>Peronosporaceae</taxon>
        <taxon>Peronospora</taxon>
    </lineage>
</organism>
<sequence length="256" mass="29416">MQSGLAVWQVVEALKTYVYPKVEYALRHLRLLQSQLQGFDCAVKRGLRHLLRLPQSATTEFFYSPTSGGDLGLQSLVKMHQALQVAHAWQMLHSKSPAIVAVAKTQVCQVARKRYRLIENHLVGRDDELIRLFLNSELASSSHATVNRWSGDIASLWVDVQWVMCVHHLCLAERAEDDVQNEFALRVLHHNKWLDHKDEWRHVKLHMEIRHQTRWKSLVDQGKTDRVHGGPGSKFVMSRAGLSDAEHRFGVQARLK</sequence>
<dbReference type="PANTHER" id="PTHR35450">
    <property type="entry name" value="REVERSE TRANSCRIPTASE DOMAIN-CONTAINING PROTEIN"/>
    <property type="match status" value="1"/>
</dbReference>
<dbReference type="AlphaFoldDB" id="A0AAV1V8A8"/>
<dbReference type="PANTHER" id="PTHR35450:SF2">
    <property type="entry name" value="REVERSE TRANSCRIPTASE DOMAIN-CONTAINING PROTEIN"/>
    <property type="match status" value="1"/>
</dbReference>